<organism evidence="1 2">
    <name type="scientific">Vreelandella titanicae</name>
    <dbReference type="NCBI Taxonomy" id="664683"/>
    <lineage>
        <taxon>Bacteria</taxon>
        <taxon>Pseudomonadati</taxon>
        <taxon>Pseudomonadota</taxon>
        <taxon>Gammaproteobacteria</taxon>
        <taxon>Oceanospirillales</taxon>
        <taxon>Halomonadaceae</taxon>
        <taxon>Vreelandella</taxon>
    </lineage>
</organism>
<reference evidence="1 2" key="1">
    <citation type="submission" date="2019-12" db="EMBL/GenBank/DDBJ databases">
        <title>Genome sequencing and assembly of endphytes of Porphyra tenera.</title>
        <authorList>
            <person name="Park J.M."/>
            <person name="Shin R."/>
            <person name="Jo S.H."/>
        </authorList>
    </citation>
    <scope>NUCLEOTIDE SEQUENCE [LARGE SCALE GENOMIC DNA]</scope>
    <source>
        <strain evidence="1 2">GPM3</strain>
    </source>
</reference>
<dbReference type="Proteomes" id="UP000509761">
    <property type="component" value="Chromosome"/>
</dbReference>
<sequence length="55" mass="6530">MKTRLTNKLGEVRELTGRDVKRMQPMVKVLPANLQRAISQRDRQKANNIFIWLCY</sequence>
<evidence type="ECO:0000313" key="1">
    <source>
        <dbReference type="EMBL" id="QKS26640.1"/>
    </source>
</evidence>
<proteinExistence type="predicted"/>
<name>A0AAP9NQX7_9GAMM</name>
<gene>
    <name evidence="1" type="ORF">FX987_04450</name>
</gene>
<accession>A0AAP9NQX7</accession>
<dbReference type="EMBL" id="CP054580">
    <property type="protein sequence ID" value="QKS26640.1"/>
    <property type="molecule type" value="Genomic_DNA"/>
</dbReference>
<evidence type="ECO:0000313" key="2">
    <source>
        <dbReference type="Proteomes" id="UP000509761"/>
    </source>
</evidence>
<keyword evidence="2" id="KW-1185">Reference proteome</keyword>
<protein>
    <submittedName>
        <fullName evidence="1">Uncharacterized protein</fullName>
    </submittedName>
</protein>
<dbReference type="AlphaFoldDB" id="A0AAP9NQX7"/>